<proteinExistence type="predicted"/>
<feature type="region of interest" description="Disordered" evidence="1">
    <location>
        <begin position="1"/>
        <end position="43"/>
    </location>
</feature>
<evidence type="ECO:0000313" key="3">
    <source>
        <dbReference type="Proteomes" id="UP000299102"/>
    </source>
</evidence>
<evidence type="ECO:0000313" key="2">
    <source>
        <dbReference type="EMBL" id="GBP12485.1"/>
    </source>
</evidence>
<gene>
    <name evidence="2" type="ORF">EVAR_99258_1</name>
</gene>
<protein>
    <submittedName>
        <fullName evidence="2">Uncharacterized protein</fullName>
    </submittedName>
</protein>
<reference evidence="2 3" key="1">
    <citation type="journal article" date="2019" name="Commun. Biol.">
        <title>The bagworm genome reveals a unique fibroin gene that provides high tensile strength.</title>
        <authorList>
            <person name="Kono N."/>
            <person name="Nakamura H."/>
            <person name="Ohtoshi R."/>
            <person name="Tomita M."/>
            <person name="Numata K."/>
            <person name="Arakawa K."/>
        </authorList>
    </citation>
    <scope>NUCLEOTIDE SEQUENCE [LARGE SCALE GENOMIC DNA]</scope>
</reference>
<dbReference type="AlphaFoldDB" id="A0A4C1TEE9"/>
<dbReference type="Proteomes" id="UP000299102">
    <property type="component" value="Unassembled WGS sequence"/>
</dbReference>
<organism evidence="2 3">
    <name type="scientific">Eumeta variegata</name>
    <name type="common">Bagworm moth</name>
    <name type="synonym">Eumeta japonica</name>
    <dbReference type="NCBI Taxonomy" id="151549"/>
    <lineage>
        <taxon>Eukaryota</taxon>
        <taxon>Metazoa</taxon>
        <taxon>Ecdysozoa</taxon>
        <taxon>Arthropoda</taxon>
        <taxon>Hexapoda</taxon>
        <taxon>Insecta</taxon>
        <taxon>Pterygota</taxon>
        <taxon>Neoptera</taxon>
        <taxon>Endopterygota</taxon>
        <taxon>Lepidoptera</taxon>
        <taxon>Glossata</taxon>
        <taxon>Ditrysia</taxon>
        <taxon>Tineoidea</taxon>
        <taxon>Psychidae</taxon>
        <taxon>Oiketicinae</taxon>
        <taxon>Eumeta</taxon>
    </lineage>
</organism>
<sequence length="81" mass="8592">MPRIKSQSTSARASPSRTRIESAMTQTPTAYTRNASRRAPSATRARAGGRACLGFACIGENSSFVTCHTPGSVFSILLLLC</sequence>
<comment type="caution">
    <text evidence="2">The sequence shown here is derived from an EMBL/GenBank/DDBJ whole genome shotgun (WGS) entry which is preliminary data.</text>
</comment>
<keyword evidence="3" id="KW-1185">Reference proteome</keyword>
<dbReference type="EMBL" id="BGZK01005094">
    <property type="protein sequence ID" value="GBP12485.1"/>
    <property type="molecule type" value="Genomic_DNA"/>
</dbReference>
<name>A0A4C1TEE9_EUMVA</name>
<feature type="compositionally biased region" description="Low complexity" evidence="1">
    <location>
        <begin position="32"/>
        <end position="43"/>
    </location>
</feature>
<evidence type="ECO:0000256" key="1">
    <source>
        <dbReference type="SAM" id="MobiDB-lite"/>
    </source>
</evidence>
<accession>A0A4C1TEE9</accession>
<feature type="compositionally biased region" description="Low complexity" evidence="1">
    <location>
        <begin position="1"/>
        <end position="17"/>
    </location>
</feature>